<evidence type="ECO:0000256" key="2">
    <source>
        <dbReference type="ARBA" id="ARBA00022737"/>
    </source>
</evidence>
<evidence type="ECO:0000313" key="5">
    <source>
        <dbReference type="Proteomes" id="UP000095023"/>
    </source>
</evidence>
<dbReference type="PROSITE" id="PS51375">
    <property type="entry name" value="PPR"/>
    <property type="match status" value="3"/>
</dbReference>
<dbReference type="OrthoDB" id="411857at2759"/>
<dbReference type="InterPro" id="IPR002885">
    <property type="entry name" value="PPR_rpt"/>
</dbReference>
<organism evidence="4 5">
    <name type="scientific">Tortispora caseinolytica NRRL Y-17796</name>
    <dbReference type="NCBI Taxonomy" id="767744"/>
    <lineage>
        <taxon>Eukaryota</taxon>
        <taxon>Fungi</taxon>
        <taxon>Dikarya</taxon>
        <taxon>Ascomycota</taxon>
        <taxon>Saccharomycotina</taxon>
        <taxon>Trigonopsidomycetes</taxon>
        <taxon>Trigonopsidales</taxon>
        <taxon>Trigonopsidaceae</taxon>
        <taxon>Tortispora</taxon>
    </lineage>
</organism>
<evidence type="ECO:0000256" key="3">
    <source>
        <dbReference type="PROSITE-ProRule" id="PRU00708"/>
    </source>
</evidence>
<evidence type="ECO:0000256" key="1">
    <source>
        <dbReference type="ARBA" id="ARBA00004173"/>
    </source>
</evidence>
<dbReference type="NCBIfam" id="TIGR00756">
    <property type="entry name" value="PPR"/>
    <property type="match status" value="1"/>
</dbReference>
<dbReference type="Gene3D" id="1.25.40.10">
    <property type="entry name" value="Tetratricopeptide repeat domain"/>
    <property type="match status" value="4"/>
</dbReference>
<accession>A0A1E4TC61</accession>
<keyword evidence="2" id="KW-0677">Repeat</keyword>
<name>A0A1E4TC61_9ASCO</name>
<protein>
    <recommendedName>
        <fullName evidence="6">Pentacotripeptide-repeat region of PRORP domain-containing protein</fullName>
    </recommendedName>
</protein>
<dbReference type="InterPro" id="IPR011990">
    <property type="entry name" value="TPR-like_helical_dom_sf"/>
</dbReference>
<feature type="repeat" description="PPR" evidence="3">
    <location>
        <begin position="1171"/>
        <end position="1205"/>
    </location>
</feature>
<feature type="repeat" description="PPR" evidence="3">
    <location>
        <begin position="354"/>
        <end position="388"/>
    </location>
</feature>
<reference evidence="5" key="1">
    <citation type="submission" date="2016-02" db="EMBL/GenBank/DDBJ databases">
        <title>Comparative genomics of biotechnologically important yeasts.</title>
        <authorList>
            <consortium name="DOE Joint Genome Institute"/>
            <person name="Riley R."/>
            <person name="Haridas S."/>
            <person name="Wolfe K.H."/>
            <person name="Lopes M.R."/>
            <person name="Hittinger C.T."/>
            <person name="Goker M."/>
            <person name="Salamov A."/>
            <person name="Wisecaver J."/>
            <person name="Long T.M."/>
            <person name="Aerts A.L."/>
            <person name="Barry K."/>
            <person name="Choi C."/>
            <person name="Clum A."/>
            <person name="Coughlan A.Y."/>
            <person name="Deshpande S."/>
            <person name="Douglass A.P."/>
            <person name="Hanson S.J."/>
            <person name="Klenk H.-P."/>
            <person name="Labutti K."/>
            <person name="Lapidus A."/>
            <person name="Lindquist E."/>
            <person name="Lipzen A."/>
            <person name="Meier-Kolthoff J.P."/>
            <person name="Ohm R.A."/>
            <person name="Otillar R.P."/>
            <person name="Pangilinan J."/>
            <person name="Peng Y."/>
            <person name="Rokas A."/>
            <person name="Rosa C.A."/>
            <person name="Scheuner C."/>
            <person name="Sibirny A.A."/>
            <person name="Slot J.C."/>
            <person name="Stielow J.B."/>
            <person name="Sun H."/>
            <person name="Kurtzman C.P."/>
            <person name="Blackwell M."/>
            <person name="Jeffries T.W."/>
            <person name="Grigoriev I.V."/>
        </authorList>
    </citation>
    <scope>NUCLEOTIDE SEQUENCE [LARGE SCALE GENOMIC DNA]</scope>
    <source>
        <strain evidence="5">NRRL Y-17796</strain>
    </source>
</reference>
<dbReference type="Pfam" id="PF01535">
    <property type="entry name" value="PPR"/>
    <property type="match status" value="5"/>
</dbReference>
<evidence type="ECO:0008006" key="6">
    <source>
        <dbReference type="Google" id="ProtNLM"/>
    </source>
</evidence>
<gene>
    <name evidence="4" type="ORF">CANCADRAFT_138606</name>
</gene>
<evidence type="ECO:0000313" key="4">
    <source>
        <dbReference type="EMBL" id="ODV89344.1"/>
    </source>
</evidence>
<dbReference type="AlphaFoldDB" id="A0A1E4TC61"/>
<dbReference type="GO" id="GO:0005739">
    <property type="term" value="C:mitochondrion"/>
    <property type="evidence" value="ECO:0007669"/>
    <property type="project" value="UniProtKB-SubCell"/>
</dbReference>
<dbReference type="GO" id="GO:0003729">
    <property type="term" value="F:mRNA binding"/>
    <property type="evidence" value="ECO:0007669"/>
    <property type="project" value="TreeGrafter"/>
</dbReference>
<sequence>MVFRISPLTRPAAYVKAFFVTTGQTYTPSFFVSSAVLRRQQGVPSDALVLKGFHTSVGAESANDPEFGSSSAQCLFVCAPYNVQVSSFDDEKKTADAPTRTSNTCNVTGSKPLLRRSFSTSSLDSNLKTETHQPELEAPILISSDRAAQQHVADHEILTDLKGRFRKNAALVNHTPMVSVRSMTVGNKRLSVYARRETAQFISSCSSSSLADRITHLSSNRKFTEAFYTFQEAEKNAPNILSKSVYSATLRCLADALKNNYASPDDIIVVYTGMISKQIVPDVADYSVVISSLCYSFFQAQSELQTLNTIRSWNDGKLLPAYKYRYNFLRKNDSLSSALDVFFATYHVRTPTYHVSLYNDLIRACAHIGYVDEALKVLKHMEQSNVSYNADTFISLMRLYSVADMPDMVEEVFKEYKSYSPSLSELKEVEVYCELVASYFRAGKPDLGLAFVEKFLEQRTLTKEYFPLFDELITGFASLDMLDSAWKWVEQYNNNALGLNASPRSLSTIISAACASGDLDFAAKVVSTLKDYEVSDNLVFGGALEMFLNKAILADDLPKVKLGLEALRASSAGLDAISLGNLAVYYLSDSSRGSLDEINVAVVTTRDSKAAFIDSILSIYSRLSSSEGGVSPDSLKEIMKLGIANTRIADELLRSSDPSDWMKIMLEYFKDVVAVDESSFRGITGYRLRCFLRMLVNLAGRLKGVYTQRKPNNFSVKFVDGPSPAKLSLARDDRRELLNFLTNYAPGIVALAQEEYGLSNATSDTVVKEALAEVTALVELIGASELKQEWKDYISLPNKQLLEAGFDVNKSNTILNMLSPPFNVPDEKLMSIIENADPFKNKLSGSVFALAIIHLCVRRRKMNYFDRIMTSAIKHLGAPQVEDELSRRNWGSVYDACLRLNSSSLENAQHYKNRLKEFGVTLSADAYAGYLTVLCSGEFSSQDVLNIFQEAKDNGIIPNQYMYNVGISRLAKIRRFIDAKALFDEMTSHNIPKSAMTWGSIINGALRDNKEDIAERLYDEYKGEDCFSPHCATINAFLQHYLQTGNVQKFLEHYEEFTNYGVPKSSHTYVLQMSFYSSIMKSQSDVLNSLIEMRANGIEPGDAHYGAVIRAYGIYGNDLESMEKFVRELPQGFSVRDNVAQAIVESYGHHGKIEPILELFRNREASGLSPTPYLYSALIRAYGIAGDLENAEKVFKETALDKREPTTYESMLRVYLHFGKVEEANAIVRDLCKRAEYSMPLNRELKNMVSRYDIVKGDPELLEEFTKPEFLEDYLFREY</sequence>
<proteinExistence type="predicted"/>
<comment type="subcellular location">
    <subcellularLocation>
        <location evidence="1">Mitochondrion</location>
    </subcellularLocation>
</comment>
<dbReference type="EMBL" id="KV453843">
    <property type="protein sequence ID" value="ODV89344.1"/>
    <property type="molecule type" value="Genomic_DNA"/>
</dbReference>
<dbReference type="PANTHER" id="PTHR47933">
    <property type="entry name" value="PENTATRICOPEPTIDE REPEAT-CONTAINING PROTEIN 1, MITOCHONDRIAL"/>
    <property type="match status" value="1"/>
</dbReference>
<dbReference type="Proteomes" id="UP000095023">
    <property type="component" value="Unassembled WGS sequence"/>
</dbReference>
<feature type="repeat" description="PPR" evidence="3">
    <location>
        <begin position="959"/>
        <end position="993"/>
    </location>
</feature>
<keyword evidence="5" id="KW-1185">Reference proteome</keyword>
<dbReference type="InterPro" id="IPR051240">
    <property type="entry name" value="Mito_RNA-Proc/Resp"/>
</dbReference>